<comment type="caution">
    <text evidence="1">The sequence shown here is derived from an EMBL/GenBank/DDBJ whole genome shotgun (WGS) entry which is preliminary data.</text>
</comment>
<protein>
    <submittedName>
        <fullName evidence="1">Uncharacterized protein</fullName>
    </submittedName>
</protein>
<dbReference type="Proteomes" id="UP001229421">
    <property type="component" value="Unassembled WGS sequence"/>
</dbReference>
<reference evidence="1" key="1">
    <citation type="journal article" date="2023" name="bioRxiv">
        <title>Improved chromosome-level genome assembly for marigold (Tagetes erecta).</title>
        <authorList>
            <person name="Jiang F."/>
            <person name="Yuan L."/>
            <person name="Wang S."/>
            <person name="Wang H."/>
            <person name="Xu D."/>
            <person name="Wang A."/>
            <person name="Fan W."/>
        </authorList>
    </citation>
    <scope>NUCLEOTIDE SEQUENCE</scope>
    <source>
        <strain evidence="1">WSJ</strain>
        <tissue evidence="1">Leaf</tissue>
    </source>
</reference>
<evidence type="ECO:0000313" key="1">
    <source>
        <dbReference type="EMBL" id="KAK1429963.1"/>
    </source>
</evidence>
<accession>A0AAD8P1J4</accession>
<keyword evidence="2" id="KW-1185">Reference proteome</keyword>
<dbReference type="AlphaFoldDB" id="A0AAD8P1J4"/>
<gene>
    <name evidence="1" type="ORF">QVD17_12347</name>
</gene>
<name>A0AAD8P1J4_TARER</name>
<proteinExistence type="predicted"/>
<evidence type="ECO:0000313" key="2">
    <source>
        <dbReference type="Proteomes" id="UP001229421"/>
    </source>
</evidence>
<sequence length="93" mass="10848">MVQFTVESSYSTDLHLALHAEQIYGTSQAQSTKIVVYGYEFRFAYVSLTDHFHLSIVKDNCFSCQVDLQYLEFLKQLQDLNSLFRSFEHLKNA</sequence>
<organism evidence="1 2">
    <name type="scientific">Tagetes erecta</name>
    <name type="common">African marigold</name>
    <dbReference type="NCBI Taxonomy" id="13708"/>
    <lineage>
        <taxon>Eukaryota</taxon>
        <taxon>Viridiplantae</taxon>
        <taxon>Streptophyta</taxon>
        <taxon>Embryophyta</taxon>
        <taxon>Tracheophyta</taxon>
        <taxon>Spermatophyta</taxon>
        <taxon>Magnoliopsida</taxon>
        <taxon>eudicotyledons</taxon>
        <taxon>Gunneridae</taxon>
        <taxon>Pentapetalae</taxon>
        <taxon>asterids</taxon>
        <taxon>campanulids</taxon>
        <taxon>Asterales</taxon>
        <taxon>Asteraceae</taxon>
        <taxon>Asteroideae</taxon>
        <taxon>Heliantheae alliance</taxon>
        <taxon>Tageteae</taxon>
        <taxon>Tagetes</taxon>
    </lineage>
</organism>
<dbReference type="EMBL" id="JAUHHV010000003">
    <property type="protein sequence ID" value="KAK1429963.1"/>
    <property type="molecule type" value="Genomic_DNA"/>
</dbReference>